<gene>
    <name evidence="1" type="ORF">DBX24_07760</name>
</gene>
<proteinExistence type="predicted"/>
<dbReference type="EMBL" id="CP029149">
    <property type="protein sequence ID" value="QHN66146.1"/>
    <property type="molecule type" value="Genomic_DNA"/>
</dbReference>
<dbReference type="Proteomes" id="UP000464318">
    <property type="component" value="Chromosome"/>
</dbReference>
<dbReference type="SUPFAM" id="SSF55961">
    <property type="entry name" value="Bet v1-like"/>
    <property type="match status" value="1"/>
</dbReference>
<evidence type="ECO:0000313" key="1">
    <source>
        <dbReference type="EMBL" id="QHN66146.1"/>
    </source>
</evidence>
<dbReference type="CDD" id="cd07812">
    <property type="entry name" value="SRPBCC"/>
    <property type="match status" value="1"/>
</dbReference>
<dbReference type="Gene3D" id="3.30.530.20">
    <property type="match status" value="1"/>
</dbReference>
<reference evidence="1 2" key="1">
    <citation type="submission" date="2018-04" db="EMBL/GenBank/DDBJ databases">
        <title>Characteristic and Complete Genome Sequencing of A Novel Member of Infective Endocarditis Causative Bacteria: Bergeyella cardium QL-PH.</title>
        <authorList>
            <person name="Pan H."/>
            <person name="Sun E."/>
            <person name="Zhang Y."/>
        </authorList>
    </citation>
    <scope>NUCLEOTIDE SEQUENCE [LARGE SCALE GENOMIC DNA]</scope>
    <source>
        <strain evidence="1 2">HPQL</strain>
    </source>
</reference>
<name>A0A6P1QVV9_9FLAO</name>
<dbReference type="InterPro" id="IPR023393">
    <property type="entry name" value="START-like_dom_sf"/>
</dbReference>
<dbReference type="AlphaFoldDB" id="A0A6P1QVV9"/>
<organism evidence="1 2">
    <name type="scientific">Bergeyella cardium</name>
    <dbReference type="NCBI Taxonomy" id="1585976"/>
    <lineage>
        <taxon>Bacteria</taxon>
        <taxon>Pseudomonadati</taxon>
        <taxon>Bacteroidota</taxon>
        <taxon>Flavobacteriia</taxon>
        <taxon>Flavobacteriales</taxon>
        <taxon>Weeksellaceae</taxon>
        <taxon>Bergeyella</taxon>
    </lineage>
</organism>
<accession>A0A6P1QVV9</accession>
<dbReference type="OrthoDB" id="1149573at2"/>
<dbReference type="Pfam" id="PF10604">
    <property type="entry name" value="Polyketide_cyc2"/>
    <property type="match status" value="1"/>
</dbReference>
<protein>
    <submittedName>
        <fullName evidence="1">SRPBCC family protein</fullName>
    </submittedName>
</protein>
<dbReference type="KEGG" id="bcad:DBX24_07760"/>
<keyword evidence="2" id="KW-1185">Reference proteome</keyword>
<dbReference type="InterPro" id="IPR019587">
    <property type="entry name" value="Polyketide_cyclase/dehydratase"/>
</dbReference>
<sequence length="134" mass="15781">MNAPIDVVFAIVTNNQDWHYRSSLDDLEIIRTQGDIEEWEETANGVTIRFKTLEKIPHSFYSFKMDSKMFTGEWQATFEPEEGGKTLFTATEKIEYKNLIYRLVGYAFMDLNKFMTIYQEELTARIELEKTKAK</sequence>
<evidence type="ECO:0000313" key="2">
    <source>
        <dbReference type="Proteomes" id="UP000464318"/>
    </source>
</evidence>